<dbReference type="EMBL" id="JBFNQD010000001">
    <property type="protein sequence ID" value="MEW9304373.1"/>
    <property type="molecule type" value="Genomic_DNA"/>
</dbReference>
<dbReference type="RefSeq" id="WP_367622777.1">
    <property type="nucleotide sequence ID" value="NZ_JBFNQD010000001.1"/>
</dbReference>
<evidence type="ECO:0000256" key="1">
    <source>
        <dbReference type="SAM" id="SignalP"/>
    </source>
</evidence>
<dbReference type="Pfam" id="PF13531">
    <property type="entry name" value="SBP_bac_11"/>
    <property type="match status" value="1"/>
</dbReference>
<dbReference type="Gene3D" id="3.40.190.10">
    <property type="entry name" value="Periplasmic binding protein-like II"/>
    <property type="match status" value="2"/>
</dbReference>
<protein>
    <submittedName>
        <fullName evidence="2">Extracellular solute-binding protein</fullName>
    </submittedName>
</protein>
<organism evidence="2 3">
    <name type="scientific">Labrys neptuniae</name>
    <dbReference type="NCBI Taxonomy" id="376174"/>
    <lineage>
        <taxon>Bacteria</taxon>
        <taxon>Pseudomonadati</taxon>
        <taxon>Pseudomonadota</taxon>
        <taxon>Alphaproteobacteria</taxon>
        <taxon>Hyphomicrobiales</taxon>
        <taxon>Xanthobacteraceae</taxon>
        <taxon>Labrys</taxon>
    </lineage>
</organism>
<sequence>MFRILLAASLVLGSAAARADEVVLYGAGSLRAVLTDIAQDFSKKSGIKVHTDFGPSGLMREKIEQGDKVDILASADMASPLKLQKDGRASAVVMFTRNRLCAFALPEAKLAGSNFAERLLDPAVKLGTSTPKADPGGDYTWAMFQLIDKRNPGAFAKLDAKAQKIVGGSTAPVPAGQDPIADGFKSGQINVMMGYCSGAAQRKAATPNLEVIQVPEAYETGPEYGLALGHADNAAAVALMLAILSPEGQATFGRYGFAPVGLPSQP</sequence>
<proteinExistence type="predicted"/>
<accession>A0ABV3PGG5</accession>
<keyword evidence="3" id="KW-1185">Reference proteome</keyword>
<dbReference type="Proteomes" id="UP001555786">
    <property type="component" value="Unassembled WGS sequence"/>
</dbReference>
<evidence type="ECO:0000313" key="2">
    <source>
        <dbReference type="EMBL" id="MEW9304373.1"/>
    </source>
</evidence>
<reference evidence="2 3" key="1">
    <citation type="submission" date="2024-07" db="EMBL/GenBank/DDBJ databases">
        <title>Description of Labrys sedimenti sp. nov., isolated from a diclofenac-degrading enrichment culture.</title>
        <authorList>
            <person name="Tancsics A."/>
            <person name="Csepanyi A."/>
        </authorList>
    </citation>
    <scope>NUCLEOTIDE SEQUENCE [LARGE SCALE GENOMIC DNA]</scope>
    <source>
        <strain evidence="2 3">LMG 23578</strain>
    </source>
</reference>
<comment type="caution">
    <text evidence="2">The sequence shown here is derived from an EMBL/GenBank/DDBJ whole genome shotgun (WGS) entry which is preliminary data.</text>
</comment>
<dbReference type="PANTHER" id="PTHR30632">
    <property type="entry name" value="MOLYBDATE-BINDING PERIPLASMIC PROTEIN"/>
    <property type="match status" value="1"/>
</dbReference>
<dbReference type="InterPro" id="IPR050682">
    <property type="entry name" value="ModA/WtpA"/>
</dbReference>
<dbReference type="SUPFAM" id="SSF53850">
    <property type="entry name" value="Periplasmic binding protein-like II"/>
    <property type="match status" value="1"/>
</dbReference>
<evidence type="ECO:0000313" key="3">
    <source>
        <dbReference type="Proteomes" id="UP001555786"/>
    </source>
</evidence>
<feature type="signal peptide" evidence="1">
    <location>
        <begin position="1"/>
        <end position="19"/>
    </location>
</feature>
<dbReference type="PANTHER" id="PTHR30632:SF0">
    <property type="entry name" value="SULFATE-BINDING PROTEIN"/>
    <property type="match status" value="1"/>
</dbReference>
<keyword evidence="1" id="KW-0732">Signal</keyword>
<feature type="chain" id="PRO_5045178806" evidence="1">
    <location>
        <begin position="20"/>
        <end position="266"/>
    </location>
</feature>
<name>A0ABV3PGG5_9HYPH</name>
<gene>
    <name evidence="2" type="ORF">ABXS05_02405</name>
</gene>